<comment type="subcellular location">
    <subcellularLocation>
        <location evidence="1">Membrane</location>
        <topology evidence="1">Multi-pass membrane protein</topology>
    </subcellularLocation>
</comment>
<dbReference type="Pfam" id="PF10160">
    <property type="entry name" value="Tmemb_40"/>
    <property type="match status" value="1"/>
</dbReference>
<proteinExistence type="inferred from homology"/>
<feature type="transmembrane region" description="Helical" evidence="7">
    <location>
        <begin position="208"/>
        <end position="231"/>
    </location>
</feature>
<dbReference type="InterPro" id="IPR018781">
    <property type="entry name" value="TPRA1/CAND2/CAND8"/>
</dbReference>
<evidence type="ECO:0000256" key="1">
    <source>
        <dbReference type="ARBA" id="ARBA00004141"/>
    </source>
</evidence>
<feature type="transmembrane region" description="Helical" evidence="7">
    <location>
        <begin position="135"/>
        <end position="154"/>
    </location>
</feature>
<dbReference type="PANTHER" id="PTHR15876">
    <property type="entry name" value="TRANSMEMBRANE PROTEIN ADIPOCYTE-ASSOCIATED 1"/>
    <property type="match status" value="1"/>
</dbReference>
<feature type="transmembrane region" description="Helical" evidence="7">
    <location>
        <begin position="243"/>
        <end position="269"/>
    </location>
</feature>
<evidence type="ECO:0000256" key="3">
    <source>
        <dbReference type="ARBA" id="ARBA00022692"/>
    </source>
</evidence>
<evidence type="ECO:0000256" key="5">
    <source>
        <dbReference type="ARBA" id="ARBA00023136"/>
    </source>
</evidence>
<evidence type="ECO:0000313" key="9">
    <source>
        <dbReference type="Proteomes" id="UP000812440"/>
    </source>
</evidence>
<dbReference type="OrthoDB" id="10027388at2759"/>
<organism evidence="8 9">
    <name type="scientific">Hymenochirus boettgeri</name>
    <name type="common">Congo dwarf clawed frog</name>
    <dbReference type="NCBI Taxonomy" id="247094"/>
    <lineage>
        <taxon>Eukaryota</taxon>
        <taxon>Metazoa</taxon>
        <taxon>Chordata</taxon>
        <taxon>Craniata</taxon>
        <taxon>Vertebrata</taxon>
        <taxon>Euteleostomi</taxon>
        <taxon>Amphibia</taxon>
        <taxon>Batrachia</taxon>
        <taxon>Anura</taxon>
        <taxon>Pipoidea</taxon>
        <taxon>Pipidae</taxon>
        <taxon>Pipinae</taxon>
        <taxon>Hymenochirus</taxon>
    </lineage>
</organism>
<evidence type="ECO:0000256" key="6">
    <source>
        <dbReference type="ARBA" id="ARBA00029849"/>
    </source>
</evidence>
<evidence type="ECO:0000313" key="8">
    <source>
        <dbReference type="EMBL" id="KAG8435911.1"/>
    </source>
</evidence>
<evidence type="ECO:0000256" key="2">
    <source>
        <dbReference type="ARBA" id="ARBA00010125"/>
    </source>
</evidence>
<keyword evidence="3 7" id="KW-0812">Transmembrane</keyword>
<evidence type="ECO:0000256" key="4">
    <source>
        <dbReference type="ARBA" id="ARBA00022989"/>
    </source>
</evidence>
<comment type="caution">
    <text evidence="8">The sequence shown here is derived from an EMBL/GenBank/DDBJ whole genome shotgun (WGS) entry which is preliminary data.</text>
</comment>
<sequence>MSADPSSNSALVATPAPSFASLLTSMQPTTSVIFNSTNITVPHVCLVILFEDIGSSRVRYWDLMLLIPNVLFFIFLLWKLPSARAKIRVTSSPIFTTFYILVFVVAVVGITRAIVSMTVSSSSAATVTDKILWEITRFFLLAIELSVVILGIAFSHLESKSSVKRVLAITAVLSLAYSVTQGTLEILYPDAHLSAEDFNIYGHGGRHFWLASSCFFFLVYTLVSFLPKTPLKDRISLPSRKSFYVYAVILAVLNLVQGIGSALLCANIINGLCLVDVTTFLYFSLFAPLMYVAFLKGFFGSEPKILFSYKSQVDEPDEPDVHLPHPYAVPKKEGIDTGFYTNTQIDTTAYLDDVASMPHLVGSVNSIDSDRWKAINA</sequence>
<name>A0A8T2IZS5_9PIPI</name>
<dbReference type="Proteomes" id="UP000812440">
    <property type="component" value="Chromosome 4"/>
</dbReference>
<dbReference type="EMBL" id="JAACNH010000007">
    <property type="protein sequence ID" value="KAG8435911.1"/>
    <property type="molecule type" value="Genomic_DNA"/>
</dbReference>
<gene>
    <name evidence="8" type="ORF">GDO86_007127</name>
</gene>
<evidence type="ECO:0000256" key="7">
    <source>
        <dbReference type="SAM" id="Phobius"/>
    </source>
</evidence>
<keyword evidence="5 7" id="KW-0472">Membrane</keyword>
<dbReference type="GO" id="GO:0005886">
    <property type="term" value="C:plasma membrane"/>
    <property type="evidence" value="ECO:0007669"/>
    <property type="project" value="TreeGrafter"/>
</dbReference>
<comment type="similarity">
    <text evidence="2">Belongs to the UPF0359 family.</text>
</comment>
<keyword evidence="4 7" id="KW-1133">Transmembrane helix</keyword>
<reference evidence="8" key="1">
    <citation type="thesis" date="2020" institute="ProQuest LLC" country="789 East Eisenhower Parkway, Ann Arbor, MI, USA">
        <title>Comparative Genomics and Chromosome Evolution.</title>
        <authorList>
            <person name="Mudd A.B."/>
        </authorList>
    </citation>
    <scope>NUCLEOTIDE SEQUENCE</scope>
    <source>
        <strain evidence="8">Female2</strain>
        <tissue evidence="8">Blood</tissue>
    </source>
</reference>
<feature type="transmembrane region" description="Helical" evidence="7">
    <location>
        <begin position="166"/>
        <end position="188"/>
    </location>
</feature>
<accession>A0A8T2IZS5</accession>
<protein>
    <recommendedName>
        <fullName evidence="6">Integral membrane protein GPR175</fullName>
    </recommendedName>
</protein>
<dbReference type="GO" id="GO:0004930">
    <property type="term" value="F:G protein-coupled receptor activity"/>
    <property type="evidence" value="ECO:0007669"/>
    <property type="project" value="TreeGrafter"/>
</dbReference>
<dbReference type="PANTHER" id="PTHR15876:SF8">
    <property type="entry name" value="TRANSMEMBRANE PROTEIN ADIPOCYTE-ASSOCIATED 1"/>
    <property type="match status" value="1"/>
</dbReference>
<dbReference type="AlphaFoldDB" id="A0A8T2IZS5"/>
<feature type="transmembrane region" description="Helical" evidence="7">
    <location>
        <begin position="92"/>
        <end position="115"/>
    </location>
</feature>
<feature type="transmembrane region" description="Helical" evidence="7">
    <location>
        <begin position="281"/>
        <end position="299"/>
    </location>
</feature>
<keyword evidence="9" id="KW-1185">Reference proteome</keyword>
<feature type="transmembrane region" description="Helical" evidence="7">
    <location>
        <begin position="60"/>
        <end position="80"/>
    </location>
</feature>